<protein>
    <recommendedName>
        <fullName evidence="2">ImpA N-terminal domain-containing protein</fullName>
    </recommendedName>
</protein>
<feature type="domain" description="ImpA N-terminal" evidence="2">
    <location>
        <begin position="24"/>
        <end position="147"/>
    </location>
</feature>
<dbReference type="Pfam" id="PF06812">
    <property type="entry name" value="ImpA_N"/>
    <property type="match status" value="1"/>
</dbReference>
<reference evidence="3 4" key="1">
    <citation type="submission" date="2020-04" db="EMBL/GenBank/DDBJ databases">
        <authorList>
            <person name="De Canck E."/>
        </authorList>
    </citation>
    <scope>NUCLEOTIDE SEQUENCE [LARGE SCALE GENOMIC DNA]</scope>
    <source>
        <strain evidence="3 4">LMG 29739</strain>
    </source>
</reference>
<dbReference type="InterPro" id="IPR017740">
    <property type="entry name" value="TssA-like"/>
</dbReference>
<dbReference type="PANTHER" id="PTHR37951:SF1">
    <property type="entry name" value="TYPE VI SECRETION SYSTEM COMPONENT TSSA1"/>
    <property type="match status" value="1"/>
</dbReference>
<dbReference type="Proteomes" id="UP000494329">
    <property type="component" value="Unassembled WGS sequence"/>
</dbReference>
<evidence type="ECO:0000259" key="2">
    <source>
        <dbReference type="Pfam" id="PF06812"/>
    </source>
</evidence>
<gene>
    <name evidence="3" type="ORF">LMG29739_03394</name>
</gene>
<evidence type="ECO:0000313" key="3">
    <source>
        <dbReference type="EMBL" id="CAB3760452.1"/>
    </source>
</evidence>
<keyword evidence="4" id="KW-1185">Reference proteome</keyword>
<accession>A0A6J5E5V0</accession>
<dbReference type="NCBIfam" id="TIGR03363">
    <property type="entry name" value="VI_chp_8"/>
    <property type="match status" value="1"/>
</dbReference>
<name>A0A6J5E5V0_9BURK</name>
<feature type="region of interest" description="Disordered" evidence="1">
    <location>
        <begin position="280"/>
        <end position="318"/>
    </location>
</feature>
<feature type="compositionally biased region" description="Basic and acidic residues" evidence="1">
    <location>
        <begin position="304"/>
        <end position="318"/>
    </location>
</feature>
<dbReference type="InterPro" id="IPR010657">
    <property type="entry name" value="ImpA_N"/>
</dbReference>
<organism evidence="3 4">
    <name type="scientific">Paraburkholderia solisilvae</name>
    <dbReference type="NCBI Taxonomy" id="624376"/>
    <lineage>
        <taxon>Bacteria</taxon>
        <taxon>Pseudomonadati</taxon>
        <taxon>Pseudomonadota</taxon>
        <taxon>Betaproteobacteria</taxon>
        <taxon>Burkholderiales</taxon>
        <taxon>Burkholderiaceae</taxon>
        <taxon>Paraburkholderia</taxon>
    </lineage>
</organism>
<proteinExistence type="predicted"/>
<evidence type="ECO:0000313" key="4">
    <source>
        <dbReference type="Proteomes" id="UP000494329"/>
    </source>
</evidence>
<dbReference type="AlphaFoldDB" id="A0A6J5E5V0"/>
<dbReference type="RefSeq" id="WP_175112087.1">
    <property type="nucleotide sequence ID" value="NZ_CADIKF010000025.1"/>
</dbReference>
<dbReference type="EMBL" id="CADIKF010000025">
    <property type="protein sequence ID" value="CAB3760452.1"/>
    <property type="molecule type" value="Genomic_DNA"/>
</dbReference>
<dbReference type="PANTHER" id="PTHR37951">
    <property type="entry name" value="CYTOPLASMIC PROTEIN-RELATED"/>
    <property type="match status" value="1"/>
</dbReference>
<sequence>MSHALRNANEFLAGHYGVHGDTLLAPIDPARPAGDPLRGTPEWLAIRRAREHDDATLPLGAWTHDLKRAAWDQVAHATLDALARRSKDLQLAVWLAEALLHEHGFAGLAAGIAVLDALTERYWEAAYPLPADGGFEHRANLFRWLNDKLVVPVNLVPITGTSDAGRVYAWADCERQRRQPATADVHGMHERGQMPGADNDFDADDFTRAWRATADDALLRSHIALGEAIDALLHLAATLDACFDEDGPGVGALRGQLEQIRGFIAGELHQRGVPLVADEDEATPEATHEAPEIGYESGGAPPLSRDDQPERRDPPVWADDRGALSAHAAPLGRAGVYAQLAVAAAELVKLEPHSPVPYLIRCAIEWGELNTTQLYEELFIKRQGQLNIFELVGLTMPSAENA</sequence>
<evidence type="ECO:0000256" key="1">
    <source>
        <dbReference type="SAM" id="MobiDB-lite"/>
    </source>
</evidence>